<evidence type="ECO:0000256" key="3">
    <source>
        <dbReference type="ARBA" id="ARBA00022801"/>
    </source>
</evidence>
<dbReference type="EMBL" id="OMOR01000001">
    <property type="protein sequence ID" value="SPH20022.1"/>
    <property type="molecule type" value="Genomic_DNA"/>
</dbReference>
<proteinExistence type="inferred from homology"/>
<organism evidence="6 7">
    <name type="scientific">Ascidiaceihabitans donghaensis</name>
    <dbReference type="NCBI Taxonomy" id="1510460"/>
    <lineage>
        <taxon>Bacteria</taxon>
        <taxon>Pseudomonadati</taxon>
        <taxon>Pseudomonadota</taxon>
        <taxon>Alphaproteobacteria</taxon>
        <taxon>Rhodobacterales</taxon>
        <taxon>Paracoccaceae</taxon>
        <taxon>Ascidiaceihabitans</taxon>
    </lineage>
</organism>
<name>A0A2R8BAC4_9RHOB</name>
<dbReference type="InterPro" id="IPR002142">
    <property type="entry name" value="Peptidase_S49"/>
</dbReference>
<dbReference type="AlphaFoldDB" id="A0A2R8BAC4"/>
<dbReference type="Proteomes" id="UP000244880">
    <property type="component" value="Unassembled WGS sequence"/>
</dbReference>
<dbReference type="GO" id="GO:0008236">
    <property type="term" value="F:serine-type peptidase activity"/>
    <property type="evidence" value="ECO:0007669"/>
    <property type="project" value="UniProtKB-KW"/>
</dbReference>
<dbReference type="PANTHER" id="PTHR42987">
    <property type="entry name" value="PEPTIDASE S49"/>
    <property type="match status" value="1"/>
</dbReference>
<evidence type="ECO:0000313" key="7">
    <source>
        <dbReference type="Proteomes" id="UP000244880"/>
    </source>
</evidence>
<keyword evidence="3 6" id="KW-0378">Hydrolase</keyword>
<comment type="similarity">
    <text evidence="1">Belongs to the peptidase S49 family.</text>
</comment>
<dbReference type="GO" id="GO:0006508">
    <property type="term" value="P:proteolysis"/>
    <property type="evidence" value="ECO:0007669"/>
    <property type="project" value="UniProtKB-KW"/>
</dbReference>
<evidence type="ECO:0000259" key="5">
    <source>
        <dbReference type="Pfam" id="PF01343"/>
    </source>
</evidence>
<evidence type="ECO:0000256" key="2">
    <source>
        <dbReference type="ARBA" id="ARBA00022670"/>
    </source>
</evidence>
<accession>A0A2R8BAC4</accession>
<sequence>MAGAFASDAPESVALIPHRPFDLSQALCEGVCQSTWHSMKRWIPFIKSELTVSVIRLQGMIAGGGRGALNDAGLTAVIERAFSKGKPAAVALEINSPGGSPVQSSLIAARIRRLADEKDIPVLAFVEDVAASGGYWLATAADEIYADESSILGSIGVISAGFGAHELLAKQGVERRVYTAGKSKSMLDPFRPENPEDVARLKGLLEELHGNFKGHVAARRGAKLTQEMDLFTGEVWLARKATELGLIDGIGHLKPMLQDRFGEKVKINRYGVKKPFLARFGAQLMQDAVTNIEERAAYAQFGL</sequence>
<dbReference type="Pfam" id="PF01343">
    <property type="entry name" value="Peptidase_S49"/>
    <property type="match status" value="1"/>
</dbReference>
<dbReference type="SUPFAM" id="SSF52096">
    <property type="entry name" value="ClpP/crotonase"/>
    <property type="match status" value="1"/>
</dbReference>
<dbReference type="Gene3D" id="3.90.226.10">
    <property type="entry name" value="2-enoyl-CoA Hydratase, Chain A, domain 1"/>
    <property type="match status" value="1"/>
</dbReference>
<feature type="domain" description="Peptidase S49" evidence="5">
    <location>
        <begin position="117"/>
        <end position="255"/>
    </location>
</feature>
<keyword evidence="4" id="KW-0720">Serine protease</keyword>
<evidence type="ECO:0000256" key="4">
    <source>
        <dbReference type="ARBA" id="ARBA00022825"/>
    </source>
</evidence>
<evidence type="ECO:0000313" key="6">
    <source>
        <dbReference type="EMBL" id="SPH20022.1"/>
    </source>
</evidence>
<dbReference type="Gene3D" id="6.20.330.10">
    <property type="match status" value="1"/>
</dbReference>
<reference evidence="6 7" key="1">
    <citation type="submission" date="2018-03" db="EMBL/GenBank/DDBJ databases">
        <authorList>
            <person name="Keele B.F."/>
        </authorList>
    </citation>
    <scope>NUCLEOTIDE SEQUENCE [LARGE SCALE GENOMIC DNA]</scope>
    <source>
        <strain evidence="6 7">CECT 8599</strain>
    </source>
</reference>
<keyword evidence="2" id="KW-0645">Protease</keyword>
<dbReference type="PANTHER" id="PTHR42987:SF8">
    <property type="entry name" value="PROTEINASE"/>
    <property type="match status" value="1"/>
</dbReference>
<evidence type="ECO:0000256" key="1">
    <source>
        <dbReference type="ARBA" id="ARBA00008683"/>
    </source>
</evidence>
<keyword evidence="7" id="KW-1185">Reference proteome</keyword>
<gene>
    <name evidence="6" type="primary">sppA</name>
    <name evidence="6" type="ORF">ASD8599_00762</name>
</gene>
<dbReference type="InterPro" id="IPR047272">
    <property type="entry name" value="S49_SppA_C"/>
</dbReference>
<dbReference type="EC" id="3.4.21.-" evidence="6"/>
<dbReference type="InterPro" id="IPR029045">
    <property type="entry name" value="ClpP/crotonase-like_dom_sf"/>
</dbReference>
<protein>
    <submittedName>
        <fullName evidence="6">Signal peptide peptidase SppA</fullName>
        <ecNumber evidence="6">3.4.21.-</ecNumber>
    </submittedName>
</protein>
<dbReference type="CDD" id="cd07023">
    <property type="entry name" value="S49_Sppa_N_C"/>
    <property type="match status" value="1"/>
</dbReference>